<dbReference type="PANTHER" id="PTHR35869:SF1">
    <property type="entry name" value="OUTER-MEMBRANE LIPOPROTEIN CARRIER PROTEIN"/>
    <property type="match status" value="1"/>
</dbReference>
<evidence type="ECO:0000256" key="1">
    <source>
        <dbReference type="ARBA" id="ARBA00022729"/>
    </source>
</evidence>
<dbReference type="InterPro" id="IPR004564">
    <property type="entry name" value="OM_lipoprot_carrier_LolA-like"/>
</dbReference>
<dbReference type="RefSeq" id="WP_243361853.1">
    <property type="nucleotide sequence ID" value="NZ_JALGBH010000002.1"/>
</dbReference>
<feature type="chain" id="PRO_5046662388" evidence="2">
    <location>
        <begin position="23"/>
        <end position="217"/>
    </location>
</feature>
<proteinExistence type="predicted"/>
<evidence type="ECO:0000313" key="3">
    <source>
        <dbReference type="EMBL" id="MCJ0742940.1"/>
    </source>
</evidence>
<reference evidence="3" key="1">
    <citation type="submission" date="2022-03" db="EMBL/GenBank/DDBJ databases">
        <authorList>
            <person name="Woo C.Y."/>
        </authorList>
    </citation>
    <scope>NUCLEOTIDE SEQUENCE</scope>
    <source>
        <strain evidence="3">CYS-01</strain>
    </source>
</reference>
<dbReference type="SUPFAM" id="SSF89392">
    <property type="entry name" value="Prokaryotic lipoproteins and lipoprotein localization factors"/>
    <property type="match status" value="1"/>
</dbReference>
<dbReference type="Gene3D" id="2.50.20.10">
    <property type="entry name" value="Lipoprotein localisation LolA/LolB/LppX"/>
    <property type="match status" value="1"/>
</dbReference>
<accession>A0ABS9ZXB2</accession>
<keyword evidence="4" id="KW-1185">Reference proteome</keyword>
<dbReference type="EMBL" id="JALGBH010000002">
    <property type="protein sequence ID" value="MCJ0742940.1"/>
    <property type="molecule type" value="Genomic_DNA"/>
</dbReference>
<evidence type="ECO:0000256" key="2">
    <source>
        <dbReference type="SAM" id="SignalP"/>
    </source>
</evidence>
<dbReference type="Pfam" id="PF03548">
    <property type="entry name" value="LolA"/>
    <property type="match status" value="1"/>
</dbReference>
<sequence>MKRIITALTFIAISCLSINVFAQKDPAANAILTKVSQKYRSLKSIKANFSLTLNAANGKVMDVKNGVLYAIPGTNKFKVDLGDQQIMSDGKTQWTYIKSSNEVQVSNVDPSSDAINPSKLFTIYEKGFKYIYAGDTKSKSGNLSTIELTPEKNDAKIFKIKLYIKKSNDIAKAEMFEKSGVRYTYNVSSSELNKPISNDMFTFDAKKYKGVEVVDLR</sequence>
<dbReference type="PANTHER" id="PTHR35869">
    <property type="entry name" value="OUTER-MEMBRANE LIPOPROTEIN CARRIER PROTEIN"/>
    <property type="match status" value="1"/>
</dbReference>
<keyword evidence="3" id="KW-0449">Lipoprotein</keyword>
<dbReference type="CDD" id="cd16325">
    <property type="entry name" value="LolA"/>
    <property type="match status" value="1"/>
</dbReference>
<organism evidence="3 4">
    <name type="scientific">Pedobacter montanisoli</name>
    <dbReference type="NCBI Taxonomy" id="2923277"/>
    <lineage>
        <taxon>Bacteria</taxon>
        <taxon>Pseudomonadati</taxon>
        <taxon>Bacteroidota</taxon>
        <taxon>Sphingobacteriia</taxon>
        <taxon>Sphingobacteriales</taxon>
        <taxon>Sphingobacteriaceae</taxon>
        <taxon>Pedobacter</taxon>
    </lineage>
</organism>
<dbReference type="Proteomes" id="UP001165460">
    <property type="component" value="Unassembled WGS sequence"/>
</dbReference>
<evidence type="ECO:0000313" key="4">
    <source>
        <dbReference type="Proteomes" id="UP001165460"/>
    </source>
</evidence>
<dbReference type="PROSITE" id="PS51257">
    <property type="entry name" value="PROKAR_LIPOPROTEIN"/>
    <property type="match status" value="1"/>
</dbReference>
<dbReference type="InterPro" id="IPR029046">
    <property type="entry name" value="LolA/LolB/LppX"/>
</dbReference>
<keyword evidence="1 2" id="KW-0732">Signal</keyword>
<gene>
    <name evidence="3" type="ORF">MMF97_09480</name>
</gene>
<comment type="caution">
    <text evidence="3">The sequence shown here is derived from an EMBL/GenBank/DDBJ whole genome shotgun (WGS) entry which is preliminary data.</text>
</comment>
<name>A0ABS9ZXB2_9SPHI</name>
<feature type="signal peptide" evidence="2">
    <location>
        <begin position="1"/>
        <end position="22"/>
    </location>
</feature>
<protein>
    <submittedName>
        <fullName evidence="3">Outer membrane lipoprotein carrier protein LolA</fullName>
    </submittedName>
</protein>